<gene>
    <name evidence="1" type="ORF">GRJ2_001215600</name>
</gene>
<dbReference type="EMBL" id="BAAFJT010000003">
    <property type="protein sequence ID" value="GAB0187503.1"/>
    <property type="molecule type" value="Genomic_DNA"/>
</dbReference>
<evidence type="ECO:0000313" key="1">
    <source>
        <dbReference type="EMBL" id="GAB0187503.1"/>
    </source>
</evidence>
<protein>
    <submittedName>
        <fullName evidence="1">Uncharacterized protein</fullName>
    </submittedName>
</protein>
<keyword evidence="2" id="KW-1185">Reference proteome</keyword>
<reference evidence="1 2" key="1">
    <citation type="submission" date="2024-06" db="EMBL/GenBank/DDBJ databases">
        <title>The draft genome of Grus japonensis, version 3.</title>
        <authorList>
            <person name="Nabeshima K."/>
            <person name="Suzuki S."/>
            <person name="Onuma M."/>
        </authorList>
    </citation>
    <scope>NUCLEOTIDE SEQUENCE [LARGE SCALE GENOMIC DNA]</scope>
    <source>
        <strain evidence="1 2">451A</strain>
    </source>
</reference>
<comment type="caution">
    <text evidence="1">The sequence shown here is derived from an EMBL/GenBank/DDBJ whole genome shotgun (WGS) entry which is preliminary data.</text>
</comment>
<dbReference type="Proteomes" id="UP001623348">
    <property type="component" value="Unassembled WGS sequence"/>
</dbReference>
<evidence type="ECO:0000313" key="2">
    <source>
        <dbReference type="Proteomes" id="UP001623348"/>
    </source>
</evidence>
<proteinExistence type="predicted"/>
<accession>A0ABC9WPX7</accession>
<dbReference type="AlphaFoldDB" id="A0ABC9WPX7"/>
<sequence>MISFHCLGTNERGAEWLLMKCQARGCGSRSDLIWLEECMAGKYSSNFCHRTLQISSLPVTICSISCSKANFLKSLLETTSEWRW</sequence>
<name>A0ABC9WPX7_GRUJA</name>
<organism evidence="1 2">
    <name type="scientific">Grus japonensis</name>
    <name type="common">Japanese crane</name>
    <name type="synonym">Red-crowned crane</name>
    <dbReference type="NCBI Taxonomy" id="30415"/>
    <lineage>
        <taxon>Eukaryota</taxon>
        <taxon>Metazoa</taxon>
        <taxon>Chordata</taxon>
        <taxon>Craniata</taxon>
        <taxon>Vertebrata</taxon>
        <taxon>Euteleostomi</taxon>
        <taxon>Archelosauria</taxon>
        <taxon>Archosauria</taxon>
        <taxon>Dinosauria</taxon>
        <taxon>Saurischia</taxon>
        <taxon>Theropoda</taxon>
        <taxon>Coelurosauria</taxon>
        <taxon>Aves</taxon>
        <taxon>Neognathae</taxon>
        <taxon>Neoaves</taxon>
        <taxon>Gruiformes</taxon>
        <taxon>Gruidae</taxon>
        <taxon>Grus</taxon>
    </lineage>
</organism>